<dbReference type="AlphaFoldDB" id="A0A369JT43"/>
<dbReference type="OrthoDB" id="439046at2759"/>
<dbReference type="InParanoid" id="A0A369JT43"/>
<keyword evidence="3" id="KW-1185">Reference proteome</keyword>
<dbReference type="Gene3D" id="1.10.3290.10">
    <property type="entry name" value="Fido-like domain"/>
    <property type="match status" value="1"/>
</dbReference>
<dbReference type="EMBL" id="LUEZ02000049">
    <property type="protein sequence ID" value="RDB22873.1"/>
    <property type="molecule type" value="Genomic_DNA"/>
</dbReference>
<dbReference type="STRING" id="39966.A0A369JT43"/>
<organism evidence="2 3">
    <name type="scientific">Hypsizygus marmoreus</name>
    <name type="common">White beech mushroom</name>
    <name type="synonym">Agaricus marmoreus</name>
    <dbReference type="NCBI Taxonomy" id="39966"/>
    <lineage>
        <taxon>Eukaryota</taxon>
        <taxon>Fungi</taxon>
        <taxon>Dikarya</taxon>
        <taxon>Basidiomycota</taxon>
        <taxon>Agaricomycotina</taxon>
        <taxon>Agaricomycetes</taxon>
        <taxon>Agaricomycetidae</taxon>
        <taxon>Agaricales</taxon>
        <taxon>Tricholomatineae</taxon>
        <taxon>Lyophyllaceae</taxon>
        <taxon>Hypsizygus</taxon>
    </lineage>
</organism>
<dbReference type="InterPro" id="IPR036597">
    <property type="entry name" value="Fido-like_dom_sf"/>
</dbReference>
<feature type="region of interest" description="Disordered" evidence="1">
    <location>
        <begin position="1"/>
        <end position="23"/>
    </location>
</feature>
<accession>A0A369JT43</accession>
<reference evidence="2" key="1">
    <citation type="submission" date="2018-04" db="EMBL/GenBank/DDBJ databases">
        <title>Whole genome sequencing of Hypsizygus marmoreus.</title>
        <authorList>
            <person name="Choi I.-G."/>
            <person name="Min B."/>
            <person name="Kim J.-G."/>
            <person name="Kim S."/>
            <person name="Oh Y.-L."/>
            <person name="Kong W.-S."/>
            <person name="Park H."/>
            <person name="Jeong J."/>
            <person name="Song E.-S."/>
        </authorList>
    </citation>
    <scope>NUCLEOTIDE SEQUENCE [LARGE SCALE GENOMIC DNA]</scope>
    <source>
        <strain evidence="2">51987-8</strain>
    </source>
</reference>
<feature type="non-terminal residue" evidence="2">
    <location>
        <position position="1"/>
    </location>
</feature>
<evidence type="ECO:0000313" key="3">
    <source>
        <dbReference type="Proteomes" id="UP000076154"/>
    </source>
</evidence>
<evidence type="ECO:0000256" key="1">
    <source>
        <dbReference type="SAM" id="MobiDB-lite"/>
    </source>
</evidence>
<evidence type="ECO:0000313" key="2">
    <source>
        <dbReference type="EMBL" id="RDB22873.1"/>
    </source>
</evidence>
<dbReference type="SUPFAM" id="SSF140931">
    <property type="entry name" value="Fic-like"/>
    <property type="match status" value="1"/>
</dbReference>
<proteinExistence type="predicted"/>
<sequence>RTHTSADDNRTTEGCERPKATGPTLSSQLEASLKVNHFNGNACAASGRFWEDLLERFRLPYLLLRVADMRMTLGSRTTALPLYEEVQSIKQVTQRPQLQTILQDPSLATWIQQTSSDIQSDLQRQLHAYNTVVVFTPSQHWRSTAQLDGRFPYCRLQRAQIDLLQNQWTNMCPPEVILARCLNLHCLETNAIEGIFQFDPSAITRLVLNGFYDLEVELIDERNIVRGVVRNCAHALSILRDTHEALNEMLTLVQWNDLDLTVETICRLHKTLMRTSRVLSIDAAHGHRLQHLNIGVTRQVSQVNVTATSQDQSIKIQFCPYDKVDAELATFCERFNVQMLASTPLLKKRLPLLCVPSFFKPGYLLQLNNIRANRDGDYQRLMTVLYDGTRASLDLLEAIN</sequence>
<name>A0A369JT43_HYPMA</name>
<feature type="compositionally biased region" description="Basic and acidic residues" evidence="1">
    <location>
        <begin position="1"/>
        <end position="19"/>
    </location>
</feature>
<gene>
    <name evidence="2" type="ORF">Hypma_010278</name>
</gene>
<dbReference type="Proteomes" id="UP000076154">
    <property type="component" value="Unassembled WGS sequence"/>
</dbReference>
<protein>
    <submittedName>
        <fullName evidence="2">Uncharacterized protein</fullName>
    </submittedName>
</protein>
<comment type="caution">
    <text evidence="2">The sequence shown here is derived from an EMBL/GenBank/DDBJ whole genome shotgun (WGS) entry which is preliminary data.</text>
</comment>